<organism evidence="2">
    <name type="scientific">Chromera velia CCMP2878</name>
    <dbReference type="NCBI Taxonomy" id="1169474"/>
    <lineage>
        <taxon>Eukaryota</taxon>
        <taxon>Sar</taxon>
        <taxon>Alveolata</taxon>
        <taxon>Colpodellida</taxon>
        <taxon>Chromeraceae</taxon>
        <taxon>Chromera</taxon>
    </lineage>
</organism>
<protein>
    <submittedName>
        <fullName evidence="2">Uncharacterized protein</fullName>
    </submittedName>
</protein>
<feature type="region of interest" description="Disordered" evidence="1">
    <location>
        <begin position="122"/>
        <end position="152"/>
    </location>
</feature>
<feature type="compositionally biased region" description="Low complexity" evidence="1">
    <location>
        <begin position="1061"/>
        <end position="1078"/>
    </location>
</feature>
<feature type="compositionally biased region" description="Basic and acidic residues" evidence="1">
    <location>
        <begin position="861"/>
        <end position="882"/>
    </location>
</feature>
<feature type="compositionally biased region" description="Polar residues" evidence="1">
    <location>
        <begin position="289"/>
        <end position="302"/>
    </location>
</feature>
<feature type="region of interest" description="Disordered" evidence="1">
    <location>
        <begin position="318"/>
        <end position="349"/>
    </location>
</feature>
<evidence type="ECO:0000313" key="2">
    <source>
        <dbReference type="EMBL" id="CEM46148.1"/>
    </source>
</evidence>
<gene>
    <name evidence="2" type="ORF">Cvel_7786</name>
</gene>
<dbReference type="VEuPathDB" id="CryptoDB:Cvel_7786"/>
<sequence length="1123" mass="116809">MRKSSSGNEATGRDHRNHGEARNAPTGEKKKQDEGPNPMTSPSGADSGAPAASVGSRRGSSFSPAVSARGGNKEKAPAPPSGPSGLFNPLPDRHIQPGSSIFRIWLKTQNLSLPNRSDAIAALPPGRPFHETAAGTRERVRPPRLGGGRGVGGAEGGVEAGACEANSQNLLIPPPPQMRQISPAAQASLSPGPPPPDASGGGKGAFSFSASSSAHSSHQVNEGITAPAGLLPLPTPTPASHFTPCPSSGSGRASESSLPLPPPPTATDARHLLVAPPLLHSPPSHSSAKQQSQQVMTGLQQQAQQIPYGSPYNAMRDRARAETHRLSSSSLLPRNHPVREQPQNAQNMNTGIPALGVLQVARESSTSVGASVSSSSLHLQPPAVPPSDLSSPHGLSPPPPVSTSPQFKEGVEEVFRKNEAGPMRVPTGHSPVHPPGPGPGPNVPADPKSQKRKPERSHTLSSSVAVPQASGTNVSAVYGAPPLPSLPLSAETSPPFSSSSFSSSSSSAVFPWAGSPVIGSFWQELLPTSSPLLAPSAVKGSVLNVAAAGGGQRGEPTGVGSVCRAGGAAQEGGGWGDMRRRNDGGLLEDRLTHRPLVGGLDHVSVPLSMGGRFGGHGDEIWRGAGGDERSGVLQRPPFPYRQSGTSPVDRLPLSPLEQSPQMESRLLFPVHTNEGRAGSVQQKPQPDPIAMQHFMPQYGGSLAIPSSSLSLTGMQSLPFGFFNSTGPTSVPLSPFTQALPYTLSPLPLDTSASRAAQGPPPPATQGRLAATPAPPGVSGLPTANRTEKEEREPQSHLPPPSPCRDTPTLGIEKGCGGEDRPRGLSQLSGGASSLRVPFPGPELQLGGTPSGGGQSLTNPSEETKRFGGVAERKQNVPTEREPASSPTSHSVPSSSLVTVCRGDEGEEEEQDEEQRSFRTSRTAPPAMEKGISGREKEKERDMEGSVDMHGGTGCHARRARGSSEPSGRGVGMQLHCKKLSTEAVLAETKIQSHADNHEEVCEACVAREGGEVVAEKGVEEEGREAVVNRPCWLCAVRKVWTDAAVEPPPTGGGESKDGPLSGSSREGRASGSSATGETPPQLLSETQQPDLSGLWKEKERERKMTAEAVERLLEAAKPDRYED</sequence>
<feature type="region of interest" description="Disordered" evidence="1">
    <location>
        <begin position="184"/>
        <end position="302"/>
    </location>
</feature>
<feature type="compositionally biased region" description="Basic and acidic residues" evidence="1">
    <location>
        <begin position="931"/>
        <end position="943"/>
    </location>
</feature>
<feature type="compositionally biased region" description="Basic and acidic residues" evidence="1">
    <location>
        <begin position="11"/>
        <end position="34"/>
    </location>
</feature>
<dbReference type="EMBL" id="CDMZ01003381">
    <property type="protein sequence ID" value="CEM46148.1"/>
    <property type="molecule type" value="Genomic_DNA"/>
</dbReference>
<feature type="region of interest" description="Disordered" evidence="1">
    <location>
        <begin position="1044"/>
        <end position="1102"/>
    </location>
</feature>
<feature type="region of interest" description="Disordered" evidence="1">
    <location>
        <begin position="749"/>
        <end position="971"/>
    </location>
</feature>
<accession>A0A0G4HPI5</accession>
<feature type="compositionally biased region" description="Low complexity" evidence="1">
    <location>
        <begin position="884"/>
        <end position="899"/>
    </location>
</feature>
<feature type="compositionally biased region" description="Low complexity" evidence="1">
    <location>
        <begin position="272"/>
        <end position="288"/>
    </location>
</feature>
<feature type="region of interest" description="Disordered" evidence="1">
    <location>
        <begin position="421"/>
        <end position="468"/>
    </location>
</feature>
<feature type="region of interest" description="Disordered" evidence="1">
    <location>
        <begin position="550"/>
        <end position="581"/>
    </location>
</feature>
<name>A0A0G4HPI5_9ALVE</name>
<evidence type="ECO:0000256" key="1">
    <source>
        <dbReference type="SAM" id="MobiDB-lite"/>
    </source>
</evidence>
<feature type="region of interest" description="Disordered" evidence="1">
    <location>
        <begin position="369"/>
        <end position="406"/>
    </location>
</feature>
<feature type="compositionally biased region" description="Polar residues" evidence="1">
    <location>
        <begin position="1081"/>
        <end position="1090"/>
    </location>
</feature>
<feature type="compositionally biased region" description="Low complexity" evidence="1">
    <location>
        <begin position="247"/>
        <end position="258"/>
    </location>
</feature>
<feature type="compositionally biased region" description="Low complexity" evidence="1">
    <location>
        <begin position="41"/>
        <end position="56"/>
    </location>
</feature>
<feature type="compositionally biased region" description="Basic and acidic residues" evidence="1">
    <location>
        <begin position="785"/>
        <end position="794"/>
    </location>
</feature>
<feature type="compositionally biased region" description="Pro residues" evidence="1">
    <location>
        <begin position="432"/>
        <end position="444"/>
    </location>
</feature>
<reference evidence="2" key="1">
    <citation type="submission" date="2014-11" db="EMBL/GenBank/DDBJ databases">
        <authorList>
            <person name="Otto D Thomas"/>
            <person name="Naeem Raeece"/>
        </authorList>
    </citation>
    <scope>NUCLEOTIDE SEQUENCE</scope>
</reference>
<feature type="region of interest" description="Disordered" evidence="1">
    <location>
        <begin position="1"/>
        <end position="93"/>
    </location>
</feature>
<dbReference type="AlphaFoldDB" id="A0A0G4HPI5"/>
<feature type="compositionally biased region" description="Low complexity" evidence="1">
    <location>
        <begin position="823"/>
        <end position="834"/>
    </location>
</feature>
<feature type="compositionally biased region" description="Polar residues" evidence="1">
    <location>
        <begin position="459"/>
        <end position="468"/>
    </location>
</feature>
<proteinExistence type="predicted"/>
<feature type="compositionally biased region" description="Low complexity" evidence="1">
    <location>
        <begin position="205"/>
        <end position="218"/>
    </location>
</feature>